<sequence>MMCTFTQGLVDQGLIKGEKLGIEKEKKNTIIRMLKFGLDDNDISTLSDVPLATVKEIRSQITVD</sequence>
<reference evidence="1 2" key="1">
    <citation type="submission" date="2018-08" db="EMBL/GenBank/DDBJ databases">
        <title>A genome reference for cultivated species of the human gut microbiota.</title>
        <authorList>
            <person name="Zou Y."/>
            <person name="Xue W."/>
            <person name="Luo G."/>
        </authorList>
    </citation>
    <scope>NUCLEOTIDE SEQUENCE [LARGE SCALE GENOMIC DNA]</scope>
    <source>
        <strain evidence="1 2">AF31-17AC</strain>
    </source>
</reference>
<gene>
    <name evidence="1" type="ORF">DWZ29_10875</name>
</gene>
<evidence type="ECO:0008006" key="3">
    <source>
        <dbReference type="Google" id="ProtNLM"/>
    </source>
</evidence>
<name>A0A415U1C0_9FIRM</name>
<protein>
    <recommendedName>
        <fullName evidence="3">Transposase</fullName>
    </recommendedName>
</protein>
<accession>A0A415U1C0</accession>
<evidence type="ECO:0000313" key="1">
    <source>
        <dbReference type="EMBL" id="RHN11846.1"/>
    </source>
</evidence>
<dbReference type="AlphaFoldDB" id="A0A415U1C0"/>
<comment type="caution">
    <text evidence="1">The sequence shown here is derived from an EMBL/GenBank/DDBJ whole genome shotgun (WGS) entry which is preliminary data.</text>
</comment>
<organism evidence="1 2">
    <name type="scientific">Anaerobutyricum hallii</name>
    <dbReference type="NCBI Taxonomy" id="39488"/>
    <lineage>
        <taxon>Bacteria</taxon>
        <taxon>Bacillati</taxon>
        <taxon>Bacillota</taxon>
        <taxon>Clostridia</taxon>
        <taxon>Lachnospirales</taxon>
        <taxon>Lachnospiraceae</taxon>
        <taxon>Anaerobutyricum</taxon>
    </lineage>
</organism>
<dbReference type="EMBL" id="QRQO01000031">
    <property type="protein sequence ID" value="RHN11846.1"/>
    <property type="molecule type" value="Genomic_DNA"/>
</dbReference>
<dbReference type="Proteomes" id="UP000283700">
    <property type="component" value="Unassembled WGS sequence"/>
</dbReference>
<proteinExistence type="predicted"/>
<evidence type="ECO:0000313" key="2">
    <source>
        <dbReference type="Proteomes" id="UP000283700"/>
    </source>
</evidence>